<dbReference type="AlphaFoldDB" id="H5SJJ0"/>
<reference evidence="6" key="1">
    <citation type="journal article" date="2005" name="Environ. Microbiol.">
        <title>Genetic and functional properties of uncultivated thermophilic crenarchaeotes from a subsurface gold mine as revealed by analysis of genome fragments.</title>
        <authorList>
            <person name="Nunoura T."/>
            <person name="Hirayama H."/>
            <person name="Takami H."/>
            <person name="Oida H."/>
            <person name="Nishi S."/>
            <person name="Shimamura S."/>
            <person name="Suzuki Y."/>
            <person name="Inagaki F."/>
            <person name="Takai K."/>
            <person name="Nealson K.H."/>
            <person name="Horikoshi K."/>
        </authorList>
    </citation>
    <scope>NUCLEOTIDE SEQUENCE</scope>
</reference>
<organism evidence="6">
    <name type="scientific">uncultured Acetothermia bacterium</name>
    <dbReference type="NCBI Taxonomy" id="236499"/>
    <lineage>
        <taxon>Bacteria</taxon>
        <taxon>Candidatus Bipolaricaulota</taxon>
        <taxon>environmental samples</taxon>
    </lineage>
</organism>
<evidence type="ECO:0000256" key="1">
    <source>
        <dbReference type="ARBA" id="ARBA00001947"/>
    </source>
</evidence>
<dbReference type="PANTHER" id="PTHR46233">
    <property type="entry name" value="HYDROXYACYLGLUTATHIONE HYDROLASE GLOC"/>
    <property type="match status" value="1"/>
</dbReference>
<feature type="domain" description="Metallo-beta-lactamase" evidence="5">
    <location>
        <begin position="12"/>
        <end position="176"/>
    </location>
</feature>
<dbReference type="GO" id="GO:0046872">
    <property type="term" value="F:metal ion binding"/>
    <property type="evidence" value="ECO:0007669"/>
    <property type="project" value="UniProtKB-KW"/>
</dbReference>
<sequence>MNVQSLVLTEYQSNCYVVTSGDVGLVIDPGAESSQLLDVIGTTKILYVLNTHCHPDHIGGDEFVRRHCGAKLLFHPDDRPIFEHFMPEKIEPDGYLAEGQTITLNNLIFEVLHTPGHSPGSVVFKVESEKILFTGDLLFAGSIGRTDFPGGDPHQMVRSLKRILALPGDYTIYAGHGPVTKLSVERWTNPFLQDLESLVGGL</sequence>
<dbReference type="EMBL" id="AP011743">
    <property type="protein sequence ID" value="BAL56326.1"/>
    <property type="molecule type" value="Genomic_DNA"/>
</dbReference>
<dbReference type="Gene3D" id="3.60.15.10">
    <property type="entry name" value="Ribonuclease Z/Hydroxyacylglutathione hydrolase-like"/>
    <property type="match status" value="1"/>
</dbReference>
<evidence type="ECO:0000256" key="2">
    <source>
        <dbReference type="ARBA" id="ARBA00022723"/>
    </source>
</evidence>
<dbReference type="SUPFAM" id="SSF56281">
    <property type="entry name" value="Metallo-hydrolase/oxidoreductase"/>
    <property type="match status" value="1"/>
</dbReference>
<protein>
    <submittedName>
        <fullName evidence="6">Metallo-beta-lactamase family protein</fullName>
    </submittedName>
</protein>
<dbReference type="CDD" id="cd16322">
    <property type="entry name" value="TTHA1623-like_MBL-fold"/>
    <property type="match status" value="1"/>
</dbReference>
<gene>
    <name evidence="6" type="ORF">HGMM_F36B04C29</name>
</gene>
<evidence type="ECO:0000256" key="4">
    <source>
        <dbReference type="ARBA" id="ARBA00022833"/>
    </source>
</evidence>
<dbReference type="Pfam" id="PF00753">
    <property type="entry name" value="Lactamase_B"/>
    <property type="match status" value="1"/>
</dbReference>
<dbReference type="InterPro" id="IPR051453">
    <property type="entry name" value="MBL_Glyoxalase_II"/>
</dbReference>
<name>H5SJJ0_9BACT</name>
<dbReference type="GO" id="GO:0016787">
    <property type="term" value="F:hydrolase activity"/>
    <property type="evidence" value="ECO:0007669"/>
    <property type="project" value="UniProtKB-KW"/>
</dbReference>
<proteinExistence type="predicted"/>
<keyword evidence="2" id="KW-0479">Metal-binding</keyword>
<dbReference type="SMART" id="SM00849">
    <property type="entry name" value="Lactamase_B"/>
    <property type="match status" value="1"/>
</dbReference>
<accession>H5SJJ0</accession>
<evidence type="ECO:0000256" key="3">
    <source>
        <dbReference type="ARBA" id="ARBA00022801"/>
    </source>
</evidence>
<reference evidence="6" key="2">
    <citation type="journal article" date="2012" name="PLoS ONE">
        <title>A Deeply Branching Thermophilic Bacterium with an Ancient Acetyl-CoA Pathway Dominates a Subsurface Ecosystem.</title>
        <authorList>
            <person name="Takami H."/>
            <person name="Noguchi H."/>
            <person name="Takaki Y."/>
            <person name="Uchiyama I."/>
            <person name="Toyoda A."/>
            <person name="Nishi S."/>
            <person name="Chee G.-J."/>
            <person name="Arai W."/>
            <person name="Nunoura T."/>
            <person name="Itoh T."/>
            <person name="Hattori M."/>
            <person name="Takai K."/>
        </authorList>
    </citation>
    <scope>NUCLEOTIDE SEQUENCE</scope>
</reference>
<dbReference type="InterPro" id="IPR036866">
    <property type="entry name" value="RibonucZ/Hydroxyglut_hydro"/>
</dbReference>
<evidence type="ECO:0000313" key="6">
    <source>
        <dbReference type="EMBL" id="BAL56326.1"/>
    </source>
</evidence>
<comment type="cofactor">
    <cofactor evidence="1">
        <name>Zn(2+)</name>
        <dbReference type="ChEBI" id="CHEBI:29105"/>
    </cofactor>
</comment>
<dbReference type="PANTHER" id="PTHR46233:SF3">
    <property type="entry name" value="HYDROXYACYLGLUTATHIONE HYDROLASE GLOC"/>
    <property type="match status" value="1"/>
</dbReference>
<keyword evidence="3" id="KW-0378">Hydrolase</keyword>
<keyword evidence="4" id="KW-0862">Zinc</keyword>
<dbReference type="InterPro" id="IPR001279">
    <property type="entry name" value="Metallo-B-lactamas"/>
</dbReference>
<evidence type="ECO:0000259" key="5">
    <source>
        <dbReference type="SMART" id="SM00849"/>
    </source>
</evidence>